<dbReference type="GO" id="GO:0005886">
    <property type="term" value="C:plasma membrane"/>
    <property type="evidence" value="ECO:0007669"/>
    <property type="project" value="UniProtKB-SubCell"/>
</dbReference>
<feature type="transmembrane region" description="Helical" evidence="10">
    <location>
        <begin position="351"/>
        <end position="375"/>
    </location>
</feature>
<dbReference type="Proteomes" id="UP000027946">
    <property type="component" value="Unassembled WGS sequence"/>
</dbReference>
<feature type="transmembrane region" description="Helical" evidence="10">
    <location>
        <begin position="263"/>
        <end position="285"/>
    </location>
</feature>
<gene>
    <name evidence="11" type="ORF">CLIT_4c01490</name>
</gene>
<dbReference type="GO" id="GO:0042910">
    <property type="term" value="F:xenobiotic transmembrane transporter activity"/>
    <property type="evidence" value="ECO:0007669"/>
    <property type="project" value="InterPro"/>
</dbReference>
<organism evidence="11 12">
    <name type="scientific">Peptoclostridium litorale DSM 5388</name>
    <dbReference type="NCBI Taxonomy" id="1121324"/>
    <lineage>
        <taxon>Bacteria</taxon>
        <taxon>Bacillati</taxon>
        <taxon>Bacillota</taxon>
        <taxon>Clostridia</taxon>
        <taxon>Peptostreptococcales</taxon>
        <taxon>Peptoclostridiaceae</taxon>
        <taxon>Peptoclostridium</taxon>
    </lineage>
</organism>
<protein>
    <recommendedName>
        <fullName evidence="3">Multidrug export protein MepA</fullName>
    </recommendedName>
</protein>
<evidence type="ECO:0000256" key="8">
    <source>
        <dbReference type="ARBA" id="ARBA00023136"/>
    </source>
</evidence>
<feature type="transmembrane region" description="Helical" evidence="10">
    <location>
        <begin position="12"/>
        <end position="30"/>
    </location>
</feature>
<keyword evidence="4" id="KW-0813">Transport</keyword>
<evidence type="ECO:0000256" key="9">
    <source>
        <dbReference type="ARBA" id="ARBA00023251"/>
    </source>
</evidence>
<feature type="transmembrane region" description="Helical" evidence="10">
    <location>
        <begin position="227"/>
        <end position="251"/>
    </location>
</feature>
<evidence type="ECO:0000256" key="7">
    <source>
        <dbReference type="ARBA" id="ARBA00022989"/>
    </source>
</evidence>
<dbReference type="PANTHER" id="PTHR43823">
    <property type="entry name" value="SPORULATION PROTEIN YKVU"/>
    <property type="match status" value="1"/>
</dbReference>
<dbReference type="EMBL" id="JJMM01000004">
    <property type="protein sequence ID" value="KDR96312.1"/>
    <property type="molecule type" value="Genomic_DNA"/>
</dbReference>
<feature type="transmembrane region" description="Helical" evidence="10">
    <location>
        <begin position="185"/>
        <end position="206"/>
    </location>
</feature>
<evidence type="ECO:0000256" key="1">
    <source>
        <dbReference type="ARBA" id="ARBA00004651"/>
    </source>
</evidence>
<sequence>MGKTGMKRKFFKFLLPSVSAMWVFSIYTMVDGMFVGKGVGPTALAAVNISMPFINIVFGISLLMSIGASTMVSMSMGKGDFKRASRLFTMSSMILCGTGLLITAISVGRLEGIATFLGADSVTMDYVKDYLGIIIPFCSFFMVAYYLEVLVKADGFPRYAILFVSVAAITNLALDYVFIMKFGWGVRGAAWATGISQLISCIGFMAHFVMGRSNMKLTRPVFDMGDILAMVSTGFPEAVTEFSTGIMVYFFNFSILRHIGEDGVAAFGVMMYANSLVVMSMIGINQAMQPLVSFFCGRRDSESVKGILRLSFKSVAAASILFALISQVFAGEIVELFISRSDSHIYELSKGAFRIFSASFLICGFNIIISGYFTATRQVKRALLISSVRGIALVAIFVTLLPMAFGEFGIWISLFVSEIVALGISAWMLSRSMMPADSVQRDAKSTKTA</sequence>
<dbReference type="GO" id="GO:0015297">
    <property type="term" value="F:antiporter activity"/>
    <property type="evidence" value="ECO:0007669"/>
    <property type="project" value="InterPro"/>
</dbReference>
<evidence type="ECO:0000256" key="5">
    <source>
        <dbReference type="ARBA" id="ARBA00022475"/>
    </source>
</evidence>
<accession>A0A069RQ56</accession>
<comment type="caution">
    <text evidence="11">The sequence shown here is derived from an EMBL/GenBank/DDBJ whole genome shotgun (WGS) entry which is preliminary data.</text>
</comment>
<feature type="transmembrane region" description="Helical" evidence="10">
    <location>
        <begin position="408"/>
        <end position="429"/>
    </location>
</feature>
<feature type="transmembrane region" description="Helical" evidence="10">
    <location>
        <begin position="130"/>
        <end position="147"/>
    </location>
</feature>
<dbReference type="OrthoDB" id="305360at2"/>
<feature type="transmembrane region" description="Helical" evidence="10">
    <location>
        <begin position="382"/>
        <end position="402"/>
    </location>
</feature>
<keyword evidence="12" id="KW-1185">Reference proteome</keyword>
<feature type="transmembrane region" description="Helical" evidence="10">
    <location>
        <begin position="159"/>
        <end position="179"/>
    </location>
</feature>
<keyword evidence="7 10" id="KW-1133">Transmembrane helix</keyword>
<dbReference type="PANTHER" id="PTHR43823:SF3">
    <property type="entry name" value="MULTIDRUG EXPORT PROTEIN MEPA"/>
    <property type="match status" value="1"/>
</dbReference>
<dbReference type="InterPro" id="IPR051327">
    <property type="entry name" value="MATE_MepA_subfamily"/>
</dbReference>
<feature type="transmembrane region" description="Helical" evidence="10">
    <location>
        <begin position="87"/>
        <end position="110"/>
    </location>
</feature>
<dbReference type="AlphaFoldDB" id="A0A069RQ56"/>
<evidence type="ECO:0000256" key="4">
    <source>
        <dbReference type="ARBA" id="ARBA00022448"/>
    </source>
</evidence>
<feature type="transmembrane region" description="Helical" evidence="10">
    <location>
        <begin position="42"/>
        <end position="66"/>
    </location>
</feature>
<dbReference type="NCBIfam" id="TIGR00797">
    <property type="entry name" value="matE"/>
    <property type="match status" value="1"/>
</dbReference>
<name>A0A069RQ56_PEPLI</name>
<evidence type="ECO:0000313" key="11">
    <source>
        <dbReference type="EMBL" id="KDR96312.1"/>
    </source>
</evidence>
<keyword evidence="8 10" id="KW-0472">Membrane</keyword>
<keyword evidence="6 10" id="KW-0812">Transmembrane</keyword>
<comment type="subcellular location">
    <subcellularLocation>
        <location evidence="1">Cell membrane</location>
        <topology evidence="1">Multi-pass membrane protein</topology>
    </subcellularLocation>
</comment>
<evidence type="ECO:0000256" key="10">
    <source>
        <dbReference type="SAM" id="Phobius"/>
    </source>
</evidence>
<keyword evidence="9" id="KW-0046">Antibiotic resistance</keyword>
<comment type="similarity">
    <text evidence="2">Belongs to the multi antimicrobial extrusion (MATE) (TC 2.A.66.1) family. MepA subfamily.</text>
</comment>
<evidence type="ECO:0000256" key="6">
    <source>
        <dbReference type="ARBA" id="ARBA00022692"/>
    </source>
</evidence>
<dbReference type="CDD" id="cd13143">
    <property type="entry name" value="MATE_MepA_like"/>
    <property type="match status" value="1"/>
</dbReference>
<dbReference type="STRING" id="1121324.CLIT_4c01490"/>
<dbReference type="Pfam" id="PF01554">
    <property type="entry name" value="MatE"/>
    <property type="match status" value="2"/>
</dbReference>
<dbReference type="GO" id="GO:0046677">
    <property type="term" value="P:response to antibiotic"/>
    <property type="evidence" value="ECO:0007669"/>
    <property type="project" value="UniProtKB-KW"/>
</dbReference>
<feature type="transmembrane region" description="Helical" evidence="10">
    <location>
        <begin position="306"/>
        <end position="331"/>
    </location>
</feature>
<dbReference type="InterPro" id="IPR048279">
    <property type="entry name" value="MdtK-like"/>
</dbReference>
<proteinExistence type="inferred from homology"/>
<dbReference type="eggNOG" id="COG0534">
    <property type="taxonomic scope" value="Bacteria"/>
</dbReference>
<keyword evidence="5" id="KW-1003">Cell membrane</keyword>
<reference evidence="11 12" key="1">
    <citation type="submission" date="2014-03" db="EMBL/GenBank/DDBJ databases">
        <title>Genome sequence of Clostridium litorale W6, DSM 5388.</title>
        <authorList>
            <person name="Poehlein A."/>
            <person name="Jagirdar A."/>
            <person name="Khonsari B."/>
            <person name="Chibani C.M."/>
            <person name="Gutierrez Gutierrez D.A."/>
            <person name="Davydova E."/>
            <person name="Alghaithi H.S."/>
            <person name="Nair K.P."/>
            <person name="Dhamotharan K."/>
            <person name="Chandran L."/>
            <person name="G W."/>
            <person name="Daniel R."/>
        </authorList>
    </citation>
    <scope>NUCLEOTIDE SEQUENCE [LARGE SCALE GENOMIC DNA]</scope>
    <source>
        <strain evidence="11 12">W6</strain>
    </source>
</reference>
<dbReference type="InterPro" id="IPR045070">
    <property type="entry name" value="MATE_MepA-like"/>
</dbReference>
<evidence type="ECO:0000256" key="2">
    <source>
        <dbReference type="ARBA" id="ARBA00008417"/>
    </source>
</evidence>
<evidence type="ECO:0000256" key="3">
    <source>
        <dbReference type="ARBA" id="ARBA00022106"/>
    </source>
</evidence>
<evidence type="ECO:0000313" key="12">
    <source>
        <dbReference type="Proteomes" id="UP000027946"/>
    </source>
</evidence>
<dbReference type="InterPro" id="IPR002528">
    <property type="entry name" value="MATE_fam"/>
</dbReference>
<dbReference type="PIRSF" id="PIRSF006603">
    <property type="entry name" value="DinF"/>
    <property type="match status" value="1"/>
</dbReference>
<dbReference type="RefSeq" id="WP_038262116.1">
    <property type="nucleotide sequence ID" value="NZ_JJMM01000004.1"/>
</dbReference>